<dbReference type="AlphaFoldDB" id="A0A5N4E3K0"/>
<feature type="region of interest" description="Disordered" evidence="1">
    <location>
        <begin position="329"/>
        <end position="352"/>
    </location>
</feature>
<accession>A0A5N4E3K0</accession>
<evidence type="ECO:0000256" key="1">
    <source>
        <dbReference type="SAM" id="MobiDB-lite"/>
    </source>
</evidence>
<reference evidence="2 3" key="1">
    <citation type="journal article" date="2019" name="Mol. Ecol. Resour.">
        <title>Improving Illumina assemblies with Hi-C and long reads: an example with the North African dromedary.</title>
        <authorList>
            <person name="Elbers J.P."/>
            <person name="Rogers M.F."/>
            <person name="Perelman P.L."/>
            <person name="Proskuryakova A.A."/>
            <person name="Serdyukova N.A."/>
            <person name="Johnson W.E."/>
            <person name="Horin P."/>
            <person name="Corander J."/>
            <person name="Murphy D."/>
            <person name="Burger P.A."/>
        </authorList>
    </citation>
    <scope>NUCLEOTIDE SEQUENCE [LARGE SCALE GENOMIC DNA]</scope>
    <source>
        <strain evidence="2">Drom800</strain>
        <tissue evidence="2">Blood</tissue>
    </source>
</reference>
<comment type="caution">
    <text evidence="2">The sequence shown here is derived from an EMBL/GenBank/DDBJ whole genome shotgun (WGS) entry which is preliminary data.</text>
</comment>
<organism evidence="2 3">
    <name type="scientific">Camelus dromedarius</name>
    <name type="common">Dromedary</name>
    <name type="synonym">Arabian camel</name>
    <dbReference type="NCBI Taxonomy" id="9838"/>
    <lineage>
        <taxon>Eukaryota</taxon>
        <taxon>Metazoa</taxon>
        <taxon>Chordata</taxon>
        <taxon>Craniata</taxon>
        <taxon>Vertebrata</taxon>
        <taxon>Euteleostomi</taxon>
        <taxon>Mammalia</taxon>
        <taxon>Eutheria</taxon>
        <taxon>Laurasiatheria</taxon>
        <taxon>Artiodactyla</taxon>
        <taxon>Tylopoda</taxon>
        <taxon>Camelidae</taxon>
        <taxon>Camelus</taxon>
    </lineage>
</organism>
<gene>
    <name evidence="2" type="ORF">Cadr_000006519</name>
</gene>
<dbReference type="EMBL" id="JWIN03000006">
    <property type="protein sequence ID" value="KAB1277606.1"/>
    <property type="molecule type" value="Genomic_DNA"/>
</dbReference>
<evidence type="ECO:0000313" key="2">
    <source>
        <dbReference type="EMBL" id="KAB1277606.1"/>
    </source>
</evidence>
<evidence type="ECO:0000313" key="3">
    <source>
        <dbReference type="Proteomes" id="UP000299084"/>
    </source>
</evidence>
<keyword evidence="3" id="KW-1185">Reference proteome</keyword>
<protein>
    <submittedName>
        <fullName evidence="2">Uncharacterized protein</fullName>
    </submittedName>
</protein>
<feature type="region of interest" description="Disordered" evidence="1">
    <location>
        <begin position="1"/>
        <end position="22"/>
    </location>
</feature>
<dbReference type="Proteomes" id="UP000299084">
    <property type="component" value="Unassembled WGS sequence"/>
</dbReference>
<name>A0A5N4E3K0_CAMDR</name>
<proteinExistence type="predicted"/>
<sequence length="581" mass="61270">MGGWGLQPSSRERLSVPTPEETAAPGSIVVPVLVAGGFPAAGSEACPQRGPLCYIPALLGEGPGSKISHSQSPLLLLGEAPGSGACPKGRGREGEPGWACRGQARARAAQPGSSQLKRKSWKVCVLSPPHPGHCEPRRLRAPLPPCPLAAGRADPRQLCSPLSLLRAGEGALSCSECSQQWAQAGSVSVSTHWVAGQDVSQPAGPCHFHTRGMNSVLSGGLAGLSSGMFPLWLSLLRLNPASHRLVWGVNCVLYDLQQQRPRRGDSCVSTSPPLWCPSGNRSAWLPKSPAALTRPPAPVPPRSSTMCTLLGAQDTLETPLRSGIQSKEAKEVEEAVFPPEEGRRPGGGRAEASCPQSLEEVVWVEKEGEVGRLVCETTWGHPGGSWSCLHQLITELEPSAPAPDLGTATCKGPGVGVPGFSVAWAWNSVDLFPRPEKKASQKTVFDSLGHQLAPGRVMAARPLGTGFLFGGMERQLCLAPHHRPLPSPHSSVPAAPTLPPCHPHQPLRTTSVPHVCSREGLQDPSSCPWGLLQPKLHHIPKCSLWALSPVTRPQPDPLLPLQGVPPGTSAISTLLQLTPSS</sequence>
<feature type="region of interest" description="Disordered" evidence="1">
    <location>
        <begin position="486"/>
        <end position="506"/>
    </location>
</feature>